<dbReference type="EMBL" id="JACCJZ010000020">
    <property type="protein sequence ID" value="NYZ63998.1"/>
    <property type="molecule type" value="Genomic_DNA"/>
</dbReference>
<feature type="domain" description="Sigma-54 factor interaction" evidence="7">
    <location>
        <begin position="137"/>
        <end position="359"/>
    </location>
</feature>
<evidence type="ECO:0000256" key="5">
    <source>
        <dbReference type="ARBA" id="ARBA00023163"/>
    </source>
</evidence>
<evidence type="ECO:0000256" key="1">
    <source>
        <dbReference type="ARBA" id="ARBA00022741"/>
    </source>
</evidence>
<gene>
    <name evidence="9" type="ORF">H0E82_14750</name>
</gene>
<dbReference type="CDD" id="cd00009">
    <property type="entry name" value="AAA"/>
    <property type="match status" value="1"/>
</dbReference>
<dbReference type="Gene3D" id="3.40.50.2300">
    <property type="match status" value="1"/>
</dbReference>
<dbReference type="Pfam" id="PF25601">
    <property type="entry name" value="AAA_lid_14"/>
    <property type="match status" value="1"/>
</dbReference>
<dbReference type="GO" id="GO:0000160">
    <property type="term" value="P:phosphorelay signal transduction system"/>
    <property type="evidence" value="ECO:0007669"/>
    <property type="project" value="InterPro"/>
</dbReference>
<dbReference type="InterPro" id="IPR011006">
    <property type="entry name" value="CheY-like_superfamily"/>
</dbReference>
<feature type="modified residue" description="4-aspartylphosphate" evidence="6">
    <location>
        <position position="54"/>
    </location>
</feature>
<dbReference type="InterPro" id="IPR002078">
    <property type="entry name" value="Sigma_54_int"/>
</dbReference>
<dbReference type="InterPro" id="IPR027417">
    <property type="entry name" value="P-loop_NTPase"/>
</dbReference>
<dbReference type="RefSeq" id="WP_180546196.1">
    <property type="nucleotide sequence ID" value="NZ_JACCJZ010000020.1"/>
</dbReference>
<dbReference type="Pfam" id="PF02954">
    <property type="entry name" value="HTH_8"/>
    <property type="match status" value="1"/>
</dbReference>
<dbReference type="SUPFAM" id="SSF46689">
    <property type="entry name" value="Homeodomain-like"/>
    <property type="match status" value="1"/>
</dbReference>
<keyword evidence="6" id="KW-0597">Phosphoprotein</keyword>
<keyword evidence="5" id="KW-0804">Transcription</keyword>
<dbReference type="SMART" id="SM00382">
    <property type="entry name" value="AAA"/>
    <property type="match status" value="1"/>
</dbReference>
<dbReference type="GO" id="GO:0043565">
    <property type="term" value="F:sequence-specific DNA binding"/>
    <property type="evidence" value="ECO:0007669"/>
    <property type="project" value="InterPro"/>
</dbReference>
<name>A0A7Z0U157_9GAMM</name>
<protein>
    <submittedName>
        <fullName evidence="9">Sigma-54-dependent Fis family transcriptional regulator</fullName>
    </submittedName>
</protein>
<dbReference type="PANTHER" id="PTHR32071:SF117">
    <property type="entry name" value="PTS-DEPENDENT DIHYDROXYACETONE KINASE OPERON REGULATORY PROTEIN-RELATED"/>
    <property type="match status" value="1"/>
</dbReference>
<evidence type="ECO:0000256" key="3">
    <source>
        <dbReference type="ARBA" id="ARBA00023015"/>
    </source>
</evidence>
<dbReference type="SUPFAM" id="SSF52172">
    <property type="entry name" value="CheY-like"/>
    <property type="match status" value="1"/>
</dbReference>
<dbReference type="InterPro" id="IPR003593">
    <property type="entry name" value="AAA+_ATPase"/>
</dbReference>
<keyword evidence="3" id="KW-0805">Transcription regulation</keyword>
<reference evidence="9 10" key="1">
    <citation type="submission" date="2020-07" db="EMBL/GenBank/DDBJ databases">
        <title>isolation of Luteimonas sp. SJ-16.</title>
        <authorList>
            <person name="Huang X.-X."/>
            <person name="Xu L."/>
            <person name="Sun J.-Q."/>
        </authorList>
    </citation>
    <scope>NUCLEOTIDE SEQUENCE [LARGE SCALE GENOMIC DNA]</scope>
    <source>
        <strain evidence="9 10">SJ-16</strain>
    </source>
</reference>
<dbReference type="Proteomes" id="UP000589896">
    <property type="component" value="Unassembled WGS sequence"/>
</dbReference>
<evidence type="ECO:0000313" key="9">
    <source>
        <dbReference type="EMBL" id="NYZ63998.1"/>
    </source>
</evidence>
<dbReference type="InterPro" id="IPR009057">
    <property type="entry name" value="Homeodomain-like_sf"/>
</dbReference>
<accession>A0A7Z0U157</accession>
<evidence type="ECO:0000259" key="8">
    <source>
        <dbReference type="PROSITE" id="PS50110"/>
    </source>
</evidence>
<dbReference type="PANTHER" id="PTHR32071">
    <property type="entry name" value="TRANSCRIPTIONAL REGULATORY PROTEIN"/>
    <property type="match status" value="1"/>
</dbReference>
<keyword evidence="4" id="KW-0238">DNA-binding</keyword>
<dbReference type="PROSITE" id="PS50045">
    <property type="entry name" value="SIGMA54_INTERACT_4"/>
    <property type="match status" value="1"/>
</dbReference>
<dbReference type="SUPFAM" id="SSF52540">
    <property type="entry name" value="P-loop containing nucleoside triphosphate hydrolases"/>
    <property type="match status" value="1"/>
</dbReference>
<dbReference type="InterPro" id="IPR001789">
    <property type="entry name" value="Sig_transdc_resp-reg_receiver"/>
</dbReference>
<comment type="caution">
    <text evidence="9">The sequence shown here is derived from an EMBL/GenBank/DDBJ whole genome shotgun (WGS) entry which is preliminary data.</text>
</comment>
<dbReference type="Pfam" id="PF00158">
    <property type="entry name" value="Sigma54_activat"/>
    <property type="match status" value="1"/>
</dbReference>
<dbReference type="AlphaFoldDB" id="A0A7Z0U157"/>
<proteinExistence type="predicted"/>
<dbReference type="InterPro" id="IPR002197">
    <property type="entry name" value="HTH_Fis"/>
</dbReference>
<organism evidence="9 10">
    <name type="scientific">Luteimonas deserti</name>
    <dbReference type="NCBI Taxonomy" id="2752306"/>
    <lineage>
        <taxon>Bacteria</taxon>
        <taxon>Pseudomonadati</taxon>
        <taxon>Pseudomonadota</taxon>
        <taxon>Gammaproteobacteria</taxon>
        <taxon>Lysobacterales</taxon>
        <taxon>Lysobacteraceae</taxon>
        <taxon>Luteimonas</taxon>
    </lineage>
</organism>
<dbReference type="PROSITE" id="PS50110">
    <property type="entry name" value="RESPONSE_REGULATORY"/>
    <property type="match status" value="1"/>
</dbReference>
<dbReference type="GO" id="GO:0005524">
    <property type="term" value="F:ATP binding"/>
    <property type="evidence" value="ECO:0007669"/>
    <property type="project" value="UniProtKB-KW"/>
</dbReference>
<dbReference type="Pfam" id="PF00072">
    <property type="entry name" value="Response_reg"/>
    <property type="match status" value="1"/>
</dbReference>
<dbReference type="GO" id="GO:0006355">
    <property type="term" value="P:regulation of DNA-templated transcription"/>
    <property type="evidence" value="ECO:0007669"/>
    <property type="project" value="InterPro"/>
</dbReference>
<evidence type="ECO:0000259" key="7">
    <source>
        <dbReference type="PROSITE" id="PS50045"/>
    </source>
</evidence>
<sequence length="445" mass="47530">MPQPTALILDDDGTFARAAAQLAFSAGFRVQLAETLAEARQFLGRSRADLMLLDLQLPDGSGMDLLDDVDLSQHGQIVIVTGRPSLETATRAVSRPILDYLLKPLDPARLRALLDRVAARYRPPARASAEPSPVAGVIGNSPRLRSVVDTVLRAGPTDASVLMWGEVGTGKRLFARALHMASGRPGECVAVDCAALGDAAAAALFGEDALADGAMPGAVQRARGGTLFLDAVDALPQAVQLRLAQDFGAMAVTPGDDAATARSEVRVIAATVREPGEAVREHVLREDLYYALAHVTLAVPPLRDRGEDVVVLASHFIDRLNSAYGRGKRLAPGSEAVLLRHSWPGNVHELRSAVQRAYLLQDEDLLHVKPDLPSAPVWQESDTSILFSVGTTLAEIERRALLKTLAHFNNDKTATARALGVSVRTIHNQLARLGARGDGSPRVDE</sequence>
<evidence type="ECO:0000313" key="10">
    <source>
        <dbReference type="Proteomes" id="UP000589896"/>
    </source>
</evidence>
<keyword evidence="2" id="KW-0067">ATP-binding</keyword>
<keyword evidence="1" id="KW-0547">Nucleotide-binding</keyword>
<keyword evidence="10" id="KW-1185">Reference proteome</keyword>
<dbReference type="InterPro" id="IPR058031">
    <property type="entry name" value="AAA_lid_NorR"/>
</dbReference>
<evidence type="ECO:0000256" key="6">
    <source>
        <dbReference type="PROSITE-ProRule" id="PRU00169"/>
    </source>
</evidence>
<dbReference type="Gene3D" id="3.40.50.300">
    <property type="entry name" value="P-loop containing nucleotide triphosphate hydrolases"/>
    <property type="match status" value="1"/>
</dbReference>
<feature type="domain" description="Response regulatory" evidence="8">
    <location>
        <begin position="5"/>
        <end position="118"/>
    </location>
</feature>
<dbReference type="CDD" id="cd00156">
    <property type="entry name" value="REC"/>
    <property type="match status" value="1"/>
</dbReference>
<evidence type="ECO:0000256" key="4">
    <source>
        <dbReference type="ARBA" id="ARBA00023125"/>
    </source>
</evidence>
<dbReference type="Gene3D" id="1.10.10.60">
    <property type="entry name" value="Homeodomain-like"/>
    <property type="match status" value="1"/>
</dbReference>
<dbReference type="Gene3D" id="1.10.8.60">
    <property type="match status" value="1"/>
</dbReference>
<evidence type="ECO:0000256" key="2">
    <source>
        <dbReference type="ARBA" id="ARBA00022840"/>
    </source>
</evidence>
<dbReference type="SMART" id="SM00448">
    <property type="entry name" value="REC"/>
    <property type="match status" value="1"/>
</dbReference>